<dbReference type="GO" id="GO:0006817">
    <property type="term" value="P:phosphate ion transport"/>
    <property type="evidence" value="ECO:0007669"/>
    <property type="project" value="TreeGrafter"/>
</dbReference>
<keyword evidence="4" id="KW-1185">Reference proteome</keyword>
<keyword evidence="1" id="KW-0812">Transmembrane</keyword>
<keyword evidence="1" id="KW-1133">Transmembrane helix</keyword>
<dbReference type="InterPro" id="IPR004331">
    <property type="entry name" value="SPX_dom"/>
</dbReference>
<dbReference type="GO" id="GO:0005802">
    <property type="term" value="C:trans-Golgi network"/>
    <property type="evidence" value="ECO:0007669"/>
    <property type="project" value="TreeGrafter"/>
</dbReference>
<dbReference type="Proteomes" id="UP001386955">
    <property type="component" value="Unassembled WGS sequence"/>
</dbReference>
<proteinExistence type="predicted"/>
<dbReference type="EMBL" id="JAYMYS010000009">
    <property type="protein sequence ID" value="KAK7381293.1"/>
    <property type="molecule type" value="Genomic_DNA"/>
</dbReference>
<dbReference type="GO" id="GO:0016036">
    <property type="term" value="P:cellular response to phosphate starvation"/>
    <property type="evidence" value="ECO:0007669"/>
    <property type="project" value="TreeGrafter"/>
</dbReference>
<keyword evidence="1" id="KW-0472">Membrane</keyword>
<dbReference type="GO" id="GO:0005886">
    <property type="term" value="C:plasma membrane"/>
    <property type="evidence" value="ECO:0007669"/>
    <property type="project" value="TreeGrafter"/>
</dbReference>
<dbReference type="PROSITE" id="PS51382">
    <property type="entry name" value="SPX"/>
    <property type="match status" value="1"/>
</dbReference>
<sequence>MLRCKQGKTSSSAALVTSTPKVTLISKQQEKEGLEECYQTLFLKAIEERGEQQEIEFFRKLDNEFNKVNGFFKKKVNEVMEEAGDLSKQMNALITLRAKVDKVVGFKSSITNDPYSSRNSASMDHHINDAKPHEVLPSKHLLSSFNSSKKLFSNTTVLPATSCFEQVNRLMDKVESVFIKHFANGNRRKGKETLRPSAKRERHRVTFLLGLLTGCSLALIVTLLVRNEHLNNVGKYLAFKSVPLPFKYDDDDDDEDEERRAR</sequence>
<dbReference type="Pfam" id="PF03105">
    <property type="entry name" value="SPX"/>
    <property type="match status" value="1"/>
</dbReference>
<evidence type="ECO:0000256" key="1">
    <source>
        <dbReference type="SAM" id="Phobius"/>
    </source>
</evidence>
<comment type="caution">
    <text evidence="3">The sequence shown here is derived from an EMBL/GenBank/DDBJ whole genome shotgun (WGS) entry which is preliminary data.</text>
</comment>
<name>A0AAN9P4N2_PSOTE</name>
<feature type="domain" description="SPX" evidence="2">
    <location>
        <begin position="1"/>
        <end position="262"/>
    </location>
</feature>
<organism evidence="3 4">
    <name type="scientific">Psophocarpus tetragonolobus</name>
    <name type="common">Winged bean</name>
    <name type="synonym">Dolichos tetragonolobus</name>
    <dbReference type="NCBI Taxonomy" id="3891"/>
    <lineage>
        <taxon>Eukaryota</taxon>
        <taxon>Viridiplantae</taxon>
        <taxon>Streptophyta</taxon>
        <taxon>Embryophyta</taxon>
        <taxon>Tracheophyta</taxon>
        <taxon>Spermatophyta</taxon>
        <taxon>Magnoliopsida</taxon>
        <taxon>eudicotyledons</taxon>
        <taxon>Gunneridae</taxon>
        <taxon>Pentapetalae</taxon>
        <taxon>rosids</taxon>
        <taxon>fabids</taxon>
        <taxon>Fabales</taxon>
        <taxon>Fabaceae</taxon>
        <taxon>Papilionoideae</taxon>
        <taxon>50 kb inversion clade</taxon>
        <taxon>NPAAA clade</taxon>
        <taxon>indigoferoid/millettioid clade</taxon>
        <taxon>Phaseoleae</taxon>
        <taxon>Psophocarpus</taxon>
    </lineage>
</organism>
<dbReference type="PANTHER" id="PTHR10783:SF124">
    <property type="entry name" value="PHOSPHATE TRANSPORTER PHO1 HOMOLOG 9"/>
    <property type="match status" value="1"/>
</dbReference>
<feature type="transmembrane region" description="Helical" evidence="1">
    <location>
        <begin position="205"/>
        <end position="225"/>
    </location>
</feature>
<dbReference type="AlphaFoldDB" id="A0AAN9P4N2"/>
<evidence type="ECO:0000313" key="4">
    <source>
        <dbReference type="Proteomes" id="UP001386955"/>
    </source>
</evidence>
<evidence type="ECO:0000259" key="2">
    <source>
        <dbReference type="PROSITE" id="PS51382"/>
    </source>
</evidence>
<dbReference type="GO" id="GO:0000822">
    <property type="term" value="F:inositol hexakisphosphate binding"/>
    <property type="evidence" value="ECO:0007669"/>
    <property type="project" value="TreeGrafter"/>
</dbReference>
<protein>
    <recommendedName>
        <fullName evidence="2">SPX domain-containing protein</fullName>
    </recommendedName>
</protein>
<evidence type="ECO:0000313" key="3">
    <source>
        <dbReference type="EMBL" id="KAK7381293.1"/>
    </source>
</evidence>
<gene>
    <name evidence="3" type="ORF">VNO78_33868</name>
</gene>
<reference evidence="3 4" key="1">
    <citation type="submission" date="2024-01" db="EMBL/GenBank/DDBJ databases">
        <title>The genomes of 5 underutilized Papilionoideae crops provide insights into root nodulation and disease resistanc.</title>
        <authorList>
            <person name="Jiang F."/>
        </authorList>
    </citation>
    <scope>NUCLEOTIDE SEQUENCE [LARGE SCALE GENOMIC DNA]</scope>
    <source>
        <strain evidence="3">DUOXIRENSHENG_FW03</strain>
        <tissue evidence="3">Leaves</tissue>
    </source>
</reference>
<accession>A0AAN9P4N2</accession>
<dbReference type="PANTHER" id="PTHR10783">
    <property type="entry name" value="XENOTROPIC AND POLYTROPIC RETROVIRUS RECEPTOR 1-RELATED"/>
    <property type="match status" value="1"/>
</dbReference>